<dbReference type="InterPro" id="IPR004531">
    <property type="entry name" value="Phe-tRNA-synth_IIc_bsu_arc_euk"/>
</dbReference>
<evidence type="ECO:0000256" key="5">
    <source>
        <dbReference type="ARBA" id="ARBA00012814"/>
    </source>
</evidence>
<proteinExistence type="inferred from homology"/>
<dbReference type="Gene3D" id="3.30.70.60">
    <property type="match status" value="1"/>
</dbReference>
<dbReference type="FunFam" id="3.30.70.60:FF:000001">
    <property type="entry name" value="Elongation factor 1-beta 1 like"/>
    <property type="match status" value="1"/>
</dbReference>
<keyword evidence="14" id="KW-0460">Magnesium</keyword>
<evidence type="ECO:0000256" key="19">
    <source>
        <dbReference type="ARBA" id="ARBA00093529"/>
    </source>
</evidence>
<dbReference type="AlphaFoldDB" id="A0A3P9P1I8"/>
<dbReference type="Pfam" id="PF10587">
    <property type="entry name" value="EF-1_beta_acid"/>
    <property type="match status" value="1"/>
</dbReference>
<dbReference type="SUPFAM" id="SSF46955">
    <property type="entry name" value="Putative DNA-binding domain"/>
    <property type="match status" value="1"/>
</dbReference>
<organism evidence="23 24">
    <name type="scientific">Poecilia reticulata</name>
    <name type="common">Guppy</name>
    <name type="synonym">Acanthophacelus reticulatus</name>
    <dbReference type="NCBI Taxonomy" id="8081"/>
    <lineage>
        <taxon>Eukaryota</taxon>
        <taxon>Metazoa</taxon>
        <taxon>Chordata</taxon>
        <taxon>Craniata</taxon>
        <taxon>Vertebrata</taxon>
        <taxon>Euteleostomi</taxon>
        <taxon>Actinopterygii</taxon>
        <taxon>Neopterygii</taxon>
        <taxon>Teleostei</taxon>
        <taxon>Neoteleostei</taxon>
        <taxon>Acanthomorphata</taxon>
        <taxon>Ovalentaria</taxon>
        <taxon>Atherinomorphae</taxon>
        <taxon>Cyprinodontiformes</taxon>
        <taxon>Poeciliidae</taxon>
        <taxon>Poeciliinae</taxon>
        <taxon>Poecilia</taxon>
    </lineage>
</organism>
<dbReference type="GO" id="GO:0003746">
    <property type="term" value="F:translation elongation factor activity"/>
    <property type="evidence" value="ECO:0007669"/>
    <property type="project" value="UniProtKB-KW"/>
</dbReference>
<feature type="domain" description="B5" evidence="22">
    <location>
        <begin position="331"/>
        <end position="408"/>
    </location>
</feature>
<evidence type="ECO:0000313" key="24">
    <source>
        <dbReference type="Proteomes" id="UP000242638"/>
    </source>
</evidence>
<comment type="function">
    <text evidence="18">Catalytic subunit of the guanine nucleotide exchange factor (GEF) (eEF1B subcomplex) of the eukaryotic elongation factor 1 complex (eEF1). Stimulates the exchange of GDP for GTP on elongation factor 1A (eEF1A), probably by displacing GDP from the nucleotide binding pocket in eEF1A.</text>
</comment>
<comment type="subcellular location">
    <subcellularLocation>
        <location evidence="2">Cytoplasm</location>
    </subcellularLocation>
</comment>
<keyword evidence="13" id="KW-0067">ATP-binding</keyword>
<dbReference type="SUPFAM" id="SSF54984">
    <property type="entry name" value="eEF-1beta-like"/>
    <property type="match status" value="1"/>
</dbReference>
<dbReference type="EC" id="6.1.1.20" evidence="5"/>
<dbReference type="Pfam" id="PF17759">
    <property type="entry name" value="tRNA_synthFbeta"/>
    <property type="match status" value="1"/>
</dbReference>
<evidence type="ECO:0000256" key="1">
    <source>
        <dbReference type="ARBA" id="ARBA00001946"/>
    </source>
</evidence>
<dbReference type="InterPro" id="IPR036282">
    <property type="entry name" value="Glutathione-S-Trfase_C_sf"/>
</dbReference>
<dbReference type="Pfam" id="PF03484">
    <property type="entry name" value="B5"/>
    <property type="match status" value="1"/>
</dbReference>
<dbReference type="Pfam" id="PF03483">
    <property type="entry name" value="B3_4"/>
    <property type="match status" value="1"/>
</dbReference>
<dbReference type="SMART" id="SM00888">
    <property type="entry name" value="EF1_GNE"/>
    <property type="match status" value="1"/>
</dbReference>
<dbReference type="InterPro" id="IPR014038">
    <property type="entry name" value="EF1B_bsu/dsu_GNE"/>
</dbReference>
<dbReference type="GO" id="GO:0006432">
    <property type="term" value="P:phenylalanyl-tRNA aminoacylation"/>
    <property type="evidence" value="ECO:0007669"/>
    <property type="project" value="InterPro"/>
</dbReference>
<evidence type="ECO:0000256" key="18">
    <source>
        <dbReference type="ARBA" id="ARBA00093309"/>
    </source>
</evidence>
<dbReference type="Pfam" id="PF18262">
    <property type="entry name" value="PhetRS_B1"/>
    <property type="match status" value="1"/>
</dbReference>
<keyword evidence="9" id="KW-0436">Ligase</keyword>
<dbReference type="GO" id="GO:0000287">
    <property type="term" value="F:magnesium ion binding"/>
    <property type="evidence" value="ECO:0007669"/>
    <property type="project" value="InterPro"/>
</dbReference>
<dbReference type="GO" id="GO:0009328">
    <property type="term" value="C:phenylalanine-tRNA ligase complex"/>
    <property type="evidence" value="ECO:0007669"/>
    <property type="project" value="TreeGrafter"/>
</dbReference>
<evidence type="ECO:0000256" key="7">
    <source>
        <dbReference type="ARBA" id="ARBA00017600"/>
    </source>
</evidence>
<dbReference type="Gene3D" id="3.30.930.10">
    <property type="entry name" value="Bira Bifunctional Protein, Domain 2"/>
    <property type="match status" value="1"/>
</dbReference>
<dbReference type="InterPro" id="IPR001326">
    <property type="entry name" value="Transl_elong_EF1B_B/D_CS"/>
</dbReference>
<dbReference type="Gene3D" id="3.30.56.10">
    <property type="match status" value="2"/>
</dbReference>
<dbReference type="CDD" id="cd00769">
    <property type="entry name" value="PheRS_beta_core"/>
    <property type="match status" value="1"/>
</dbReference>
<reference evidence="23" key="3">
    <citation type="submission" date="2025-09" db="UniProtKB">
        <authorList>
            <consortium name="Ensembl"/>
        </authorList>
    </citation>
    <scope>IDENTIFICATION</scope>
    <source>
        <strain evidence="23">Guanapo</strain>
    </source>
</reference>
<evidence type="ECO:0000256" key="12">
    <source>
        <dbReference type="ARBA" id="ARBA00022768"/>
    </source>
</evidence>
<evidence type="ECO:0000256" key="11">
    <source>
        <dbReference type="ARBA" id="ARBA00022741"/>
    </source>
</evidence>
<keyword evidence="10" id="KW-0479">Metal-binding</keyword>
<dbReference type="InterPro" id="IPR041616">
    <property type="entry name" value="PheRS_beta_core"/>
</dbReference>
<evidence type="ECO:0000256" key="6">
    <source>
        <dbReference type="ARBA" id="ARBA00017032"/>
    </source>
</evidence>
<evidence type="ECO:0000256" key="15">
    <source>
        <dbReference type="ARBA" id="ARBA00022917"/>
    </source>
</evidence>
<keyword evidence="16" id="KW-0030">Aminoacyl-tRNA synthetase</keyword>
<dbReference type="Gene3D" id="3.50.40.10">
    <property type="entry name" value="Phenylalanyl-trna Synthetase, Chain B, domain 3"/>
    <property type="match status" value="1"/>
</dbReference>
<dbReference type="GO" id="GO:0004826">
    <property type="term" value="F:phenylalanine-tRNA ligase activity"/>
    <property type="evidence" value="ECO:0007669"/>
    <property type="project" value="UniProtKB-EC"/>
</dbReference>
<dbReference type="InterPro" id="IPR018940">
    <property type="entry name" value="EF-1_beta_acid_region_euk"/>
</dbReference>
<evidence type="ECO:0000256" key="3">
    <source>
        <dbReference type="ARBA" id="ARBA00007411"/>
    </source>
</evidence>
<dbReference type="PROSITE" id="PS00825">
    <property type="entry name" value="EF1BD_2"/>
    <property type="match status" value="1"/>
</dbReference>
<dbReference type="InterPro" id="IPR020825">
    <property type="entry name" value="Phe-tRNA_synthase-like_B3/B4"/>
</dbReference>
<keyword evidence="12 20" id="KW-0251">Elongation factor</keyword>
<dbReference type="GeneTree" id="ENSGT00530000063489"/>
<comment type="similarity">
    <text evidence="3 20">Belongs to the EF-1-beta/EF-1-delta family.</text>
</comment>
<evidence type="ECO:0000259" key="22">
    <source>
        <dbReference type="PROSITE" id="PS51483"/>
    </source>
</evidence>
<dbReference type="CDD" id="cd10308">
    <property type="entry name" value="GST_C_eEF1b_like"/>
    <property type="match status" value="1"/>
</dbReference>
<keyword evidence="24" id="KW-1185">Reference proteome</keyword>
<evidence type="ECO:0000256" key="17">
    <source>
        <dbReference type="ARBA" id="ARBA00033189"/>
    </source>
</evidence>
<feature type="compositionally biased region" description="Acidic residues" evidence="21">
    <location>
        <begin position="747"/>
        <end position="756"/>
    </location>
</feature>
<evidence type="ECO:0000313" key="23">
    <source>
        <dbReference type="Ensembl" id="ENSPREP00000015674.1"/>
    </source>
</evidence>
<dbReference type="Ensembl" id="ENSPRET00000015838.1">
    <property type="protein sequence ID" value="ENSPREP00000015674.1"/>
    <property type="gene ID" value="ENSPREG00000010583.1"/>
</dbReference>
<evidence type="ECO:0000256" key="9">
    <source>
        <dbReference type="ARBA" id="ARBA00022598"/>
    </source>
</evidence>
<dbReference type="Proteomes" id="UP000242638">
    <property type="component" value="Unassembled WGS sequence"/>
</dbReference>
<dbReference type="FunFam" id="3.50.40.10:FF:000002">
    <property type="entry name" value="phenylalanine--tRNA ligase beta subunit"/>
    <property type="match status" value="1"/>
</dbReference>
<dbReference type="PANTHER" id="PTHR10947">
    <property type="entry name" value="PHENYLALANYL-TRNA SYNTHETASE BETA CHAIN AND LEUCINE-RICH REPEAT-CONTAINING PROTEIN 47"/>
    <property type="match status" value="1"/>
</dbReference>
<dbReference type="SUPFAM" id="SSF47616">
    <property type="entry name" value="GST C-terminal domain-like"/>
    <property type="match status" value="1"/>
</dbReference>
<dbReference type="NCBIfam" id="TIGR00471">
    <property type="entry name" value="pheT_arch"/>
    <property type="match status" value="1"/>
</dbReference>
<name>A0A3P9P1I8_POERE</name>
<dbReference type="SMART" id="SM00873">
    <property type="entry name" value="B3_4"/>
    <property type="match status" value="1"/>
</dbReference>
<reference evidence="23" key="2">
    <citation type="submission" date="2025-08" db="UniProtKB">
        <authorList>
            <consortium name="Ensembl"/>
        </authorList>
    </citation>
    <scope>IDENTIFICATION</scope>
    <source>
        <strain evidence="23">Guanapo</strain>
    </source>
</reference>
<dbReference type="CDD" id="cd00292">
    <property type="entry name" value="EF1B"/>
    <property type="match status" value="1"/>
</dbReference>
<dbReference type="Bgee" id="ENSPREG00000010583">
    <property type="expression patterns" value="Expressed in head and 1 other cell type or tissue"/>
</dbReference>
<dbReference type="SUPFAM" id="SSF56037">
    <property type="entry name" value="PheT/TilS domain"/>
    <property type="match status" value="1"/>
</dbReference>
<dbReference type="PANTHER" id="PTHR10947:SF0">
    <property type="entry name" value="PHENYLALANINE--TRNA LIGASE BETA SUBUNIT"/>
    <property type="match status" value="1"/>
</dbReference>
<accession>A0A3P9P1I8</accession>
<dbReference type="InterPro" id="IPR009061">
    <property type="entry name" value="DNA-bd_dom_put_sf"/>
</dbReference>
<dbReference type="InterPro" id="IPR045060">
    <property type="entry name" value="Phe-tRNA-ligase_IIc_bsu"/>
</dbReference>
<evidence type="ECO:0000256" key="2">
    <source>
        <dbReference type="ARBA" id="ARBA00004496"/>
    </source>
</evidence>
<evidence type="ECO:0000256" key="4">
    <source>
        <dbReference type="ARBA" id="ARBA00007438"/>
    </source>
</evidence>
<dbReference type="Pfam" id="PF00736">
    <property type="entry name" value="EF1_GNE"/>
    <property type="match status" value="1"/>
</dbReference>
<evidence type="ECO:0000256" key="16">
    <source>
        <dbReference type="ARBA" id="ARBA00023146"/>
    </source>
</evidence>
<evidence type="ECO:0000256" key="20">
    <source>
        <dbReference type="RuleBase" id="RU003791"/>
    </source>
</evidence>
<keyword evidence="15 20" id="KW-0648">Protein biosynthesis</keyword>
<evidence type="ECO:0000256" key="14">
    <source>
        <dbReference type="ARBA" id="ARBA00022842"/>
    </source>
</evidence>
<dbReference type="SMART" id="SM01182">
    <property type="entry name" value="EF-1_beta_acid"/>
    <property type="match status" value="1"/>
</dbReference>
<dbReference type="InterPro" id="IPR040659">
    <property type="entry name" value="PhetRS_B1"/>
</dbReference>
<dbReference type="InterPro" id="IPR005146">
    <property type="entry name" value="B3/B4_tRNA-bd"/>
</dbReference>
<dbReference type="OMA" id="LHQNICX"/>
<protein>
    <recommendedName>
        <fullName evidence="7">Elongation factor 1-beta</fullName>
        <ecNumber evidence="5">6.1.1.20</ecNumber>
    </recommendedName>
    <alternativeName>
        <fullName evidence="6">Phenylalanine--tRNA ligase beta subunit</fullName>
    </alternativeName>
    <alternativeName>
        <fullName evidence="17">Phenylalanyl-tRNA synthetase beta subunit</fullName>
    </alternativeName>
</protein>
<feature type="region of interest" description="Disordered" evidence="21">
    <location>
        <begin position="729"/>
        <end position="756"/>
    </location>
</feature>
<keyword evidence="8" id="KW-0963">Cytoplasm</keyword>
<evidence type="ECO:0000256" key="21">
    <source>
        <dbReference type="SAM" id="MobiDB-lite"/>
    </source>
</evidence>
<dbReference type="STRING" id="8081.ENSPREP00000015674"/>
<evidence type="ECO:0000256" key="8">
    <source>
        <dbReference type="ARBA" id="ARBA00022490"/>
    </source>
</evidence>
<dbReference type="SUPFAM" id="SSF55681">
    <property type="entry name" value="Class II aaRS and biotin synthetases"/>
    <property type="match status" value="1"/>
</dbReference>
<dbReference type="InterPro" id="IPR005147">
    <property type="entry name" value="tRNA_synthase_B5-dom"/>
</dbReference>
<dbReference type="FunFam" id="3.30.930.10:FF:000032">
    <property type="entry name" value="Phenylalanine--tRNA ligase beta subunit"/>
    <property type="match status" value="1"/>
</dbReference>
<evidence type="ECO:0000256" key="13">
    <source>
        <dbReference type="ARBA" id="ARBA00022840"/>
    </source>
</evidence>
<dbReference type="Gene3D" id="1.20.1050.130">
    <property type="match status" value="1"/>
</dbReference>
<dbReference type="FunFam" id="3.30.56.10:FF:000003">
    <property type="entry name" value="Phenylalanine--tRNA ligase beta subunit"/>
    <property type="match status" value="1"/>
</dbReference>
<keyword evidence="11" id="KW-0547">Nucleotide-binding</keyword>
<dbReference type="SMART" id="SM00874">
    <property type="entry name" value="B5"/>
    <property type="match status" value="1"/>
</dbReference>
<dbReference type="GO" id="GO:0005524">
    <property type="term" value="F:ATP binding"/>
    <property type="evidence" value="ECO:0007669"/>
    <property type="project" value="UniProtKB-KW"/>
</dbReference>
<comment type="cofactor">
    <cofactor evidence="1">
        <name>Mg(2+)</name>
        <dbReference type="ChEBI" id="CHEBI:18420"/>
    </cofactor>
</comment>
<dbReference type="InterPro" id="IPR045864">
    <property type="entry name" value="aa-tRNA-synth_II/BPL/LPL"/>
</dbReference>
<dbReference type="PROSITE" id="PS51483">
    <property type="entry name" value="B5"/>
    <property type="match status" value="1"/>
</dbReference>
<comment type="similarity">
    <text evidence="4">Belongs to the phenylalanyl-tRNA synthetase beta subunit family. Type 2 subfamily.</text>
</comment>
<dbReference type="InterPro" id="IPR014717">
    <property type="entry name" value="Transl_elong_EF1B/ribsomal_bS6"/>
</dbReference>
<reference evidence="24" key="1">
    <citation type="submission" date="2013-11" db="EMBL/GenBank/DDBJ databases">
        <title>The genomic landscape of the Guanapo guppy.</title>
        <authorList>
            <person name="Kuenstner A."/>
            <person name="Dreyer C."/>
        </authorList>
    </citation>
    <scope>NUCLEOTIDE SEQUENCE</scope>
    <source>
        <strain evidence="24">Guanapo</strain>
    </source>
</reference>
<sequence length="875" mass="98003">MRSFVRRCHGADTLSAELGRRMSRRNFDIALGERTTQRHSLHLRFYVADEEFDELCFEFGLELDEITTEREIISKEQGDSKASDASDVILYKIDVPANRYDLLCLEGLVRGLQVFKNKLEAPRYRRLSPDSGEPQRLIITKETAAVRPHAVAAVLKNITFTQERYNSFIELQEKLHQNICRKRSLVAIGTHDLDTISGPFTYTAKAPGDICFRPLNQTKEYTAAQLMSLYKTDSHLRHYLPIIEDKPVYPVIYDSNGVVLSMPPIINGDHSKISLKTKNVFIECTATDLTKAKIVLDMIVTMFSEYCAQPFTVEQAEVVYPDGKTCIYPELAYRKEKLSGEFINKKVGIRESTERIAQLLTRMCLLSQPTGVGDEIEVEIPPTRPDVIHACDIMEDAAIAYGFNNITRTTPRTYTVANQFPLNKLTELLRQDLAAAGFTEALNFALCSQEDIADKLGKKISESQAIHISNPKTAEFQVARTTLLPGLLKTIAANRKMPLPLKLFEISDVVLKDESKDVGARNSRRFCAIYYNKTPGFEVIHGLLDRTMQLLEVKAARGEGYHIQAADDSTFFPGRCAEIFVRGTSVGRLGVLHPDVIGRFELTMPCSALEMDLEPFLGHTAEILLTHDVPMQETFKHPFSALSQSQPALPSRLPSTKTVFGDLSSHAGLKALNDFLADRSYIEGFTVSQADAAVFDAIPSPPSQAFCHLRRWYSHIKSFQMERARLPSARSRFVRSPTPPASPNNNSEDDIDLFGSDDDEESAEAARIREQRLSEYAAKKSKKPALVAKSSILLDVKPWDDETDMAKMEECVRSIAMEGLLWGQSKLVPVGYGIKKLQIGCVVEDDKVGTDLLEEAITAFEEYVQSVDVAAFNKI</sequence>
<comment type="subunit">
    <text evidence="19">EF-1 is composed of 4 subunits: alpha, beta (alpha subunit of the eEF1B subcomplex), delta (beta subunit of the eEF1B subcomplex), and gamma (gamma subunit of the eEF1B subcomplex). Interacts with elongation factor EEF1A1.</text>
</comment>
<evidence type="ECO:0000256" key="10">
    <source>
        <dbReference type="ARBA" id="ARBA00022723"/>
    </source>
</evidence>
<dbReference type="GO" id="GO:0003723">
    <property type="term" value="F:RNA binding"/>
    <property type="evidence" value="ECO:0007669"/>
    <property type="project" value="InterPro"/>
</dbReference>
<dbReference type="InterPro" id="IPR036219">
    <property type="entry name" value="eEF-1beta-like_sf"/>
</dbReference>